<accession>A0A0C2R9U7</accession>
<evidence type="ECO:0000313" key="2">
    <source>
        <dbReference type="Proteomes" id="UP000031972"/>
    </source>
</evidence>
<keyword evidence="2" id="KW-1185">Reference proteome</keyword>
<dbReference type="Pfam" id="PF26595">
    <property type="entry name" value="A_ENA"/>
    <property type="match status" value="1"/>
</dbReference>
<dbReference type="AlphaFoldDB" id="A0A0C2R9U7"/>
<comment type="caution">
    <text evidence="1">The sequence shown here is derived from an EMBL/GenBank/DDBJ whole genome shotgun (WGS) entry which is preliminary data.</text>
</comment>
<sequence>MSMPNIPNITPQISLNRCDTINLLLSSIALEEIGLSHILNAEGEKLQHFLKLCPKHPNDYLEMNKSINKMLRTVVKSQLLLELKLEDVLELDDKEDCSKKHCKDCDKERKPGCRDDYKKPMAYTNCKYCGKEHCEEKCKKACQDCGKKDCKGCVKTPRYLN</sequence>
<protein>
    <submittedName>
        <fullName evidence="1">Uncharacterized protein</fullName>
    </submittedName>
</protein>
<evidence type="ECO:0000313" key="1">
    <source>
        <dbReference type="EMBL" id="KIL47070.1"/>
    </source>
</evidence>
<dbReference type="Proteomes" id="UP000031972">
    <property type="component" value="Unassembled WGS sequence"/>
</dbReference>
<proteinExistence type="predicted"/>
<dbReference type="InterPro" id="IPR058705">
    <property type="entry name" value="A_ENA"/>
</dbReference>
<dbReference type="RefSeq" id="WP_041058510.1">
    <property type="nucleotide sequence ID" value="NZ_JXRR01000015.1"/>
</dbReference>
<name>A0A0C2R9U7_9BACL</name>
<gene>
    <name evidence="1" type="ORF">KR50_23920</name>
</gene>
<dbReference type="PATRIC" id="fig|220754.4.peg.2408"/>
<dbReference type="OrthoDB" id="2082444at2"/>
<organism evidence="1 2">
    <name type="scientific">Jeotgalibacillus campisalis</name>
    <dbReference type="NCBI Taxonomy" id="220754"/>
    <lineage>
        <taxon>Bacteria</taxon>
        <taxon>Bacillati</taxon>
        <taxon>Bacillota</taxon>
        <taxon>Bacilli</taxon>
        <taxon>Bacillales</taxon>
        <taxon>Caryophanaceae</taxon>
        <taxon>Jeotgalibacillus</taxon>
    </lineage>
</organism>
<reference evidence="1 2" key="1">
    <citation type="submission" date="2015-01" db="EMBL/GenBank/DDBJ databases">
        <title>Jeotgalibacillus campisalis genome sequencing.</title>
        <authorList>
            <person name="Goh K.M."/>
            <person name="Chan K.-G."/>
            <person name="Yaakop A.S."/>
            <person name="Ee R."/>
            <person name="Gan H.M."/>
            <person name="Chan C.S."/>
        </authorList>
    </citation>
    <scope>NUCLEOTIDE SEQUENCE [LARGE SCALE GENOMIC DNA]</scope>
    <source>
        <strain evidence="1 2">SF-57</strain>
    </source>
</reference>
<dbReference type="EMBL" id="JXRR01000015">
    <property type="protein sequence ID" value="KIL47070.1"/>
    <property type="molecule type" value="Genomic_DNA"/>
</dbReference>